<dbReference type="Proteomes" id="UP001549112">
    <property type="component" value="Unassembled WGS sequence"/>
</dbReference>
<dbReference type="InterPro" id="IPR019004">
    <property type="entry name" value="YqeY/Aim41"/>
</dbReference>
<dbReference type="RefSeq" id="WP_354186624.1">
    <property type="nucleotide sequence ID" value="NZ_JBEPLT010000009.1"/>
</dbReference>
<reference evidence="1 2" key="1">
    <citation type="submission" date="2024-06" db="EMBL/GenBank/DDBJ databases">
        <title>Genomic Encyclopedia of Type Strains, Phase IV (KMG-IV): sequencing the most valuable type-strain genomes for metagenomic binning, comparative biology and taxonomic classification.</title>
        <authorList>
            <person name="Goeker M."/>
        </authorList>
    </citation>
    <scope>NUCLEOTIDE SEQUENCE [LARGE SCALE GENOMIC DNA]</scope>
    <source>
        <strain evidence="1 2">DSM 23650</strain>
    </source>
</reference>
<dbReference type="InterPro" id="IPR023168">
    <property type="entry name" value="GatB_Yqey_C_2"/>
</dbReference>
<comment type="caution">
    <text evidence="1">The sequence shown here is derived from an EMBL/GenBank/DDBJ whole genome shotgun (WGS) entry which is preliminary data.</text>
</comment>
<evidence type="ECO:0000313" key="1">
    <source>
        <dbReference type="EMBL" id="MET3560305.1"/>
    </source>
</evidence>
<dbReference type="Pfam" id="PF09424">
    <property type="entry name" value="YqeY"/>
    <property type="match status" value="1"/>
</dbReference>
<accession>A0ABV2FP15</accession>
<dbReference type="EMBL" id="JBEPLT010000009">
    <property type="protein sequence ID" value="MET3560305.1"/>
    <property type="molecule type" value="Genomic_DNA"/>
</dbReference>
<dbReference type="PANTHER" id="PTHR28055:SF1">
    <property type="entry name" value="ALTERED INHERITANCE OF MITOCHONDRIA PROTEIN 41, MITOCHONDRIAL"/>
    <property type="match status" value="1"/>
</dbReference>
<dbReference type="Gene3D" id="1.10.10.410">
    <property type="match status" value="1"/>
</dbReference>
<sequence length="134" mass="15504">MLREQIDRALEVALKAQDSTRLATLRLMSAAVKDRDSFQSGDEKREVNGKQIQFVFTQMLQQREKAMHIYKESGCLELVEKGQVEMEIIREFLPYQLDEVQVEQALLEALAQTKAEKLRDVGKVMAWLKERYAG</sequence>
<dbReference type="InterPro" id="IPR042184">
    <property type="entry name" value="YqeY/Aim41_N"/>
</dbReference>
<gene>
    <name evidence="1" type="ORF">ABID39_000999</name>
</gene>
<protein>
    <submittedName>
        <fullName evidence="1">Uncharacterized protein YqeY</fullName>
    </submittedName>
</protein>
<dbReference type="InterPro" id="IPR003789">
    <property type="entry name" value="Asn/Gln_tRNA_amidoTrase-B-like"/>
</dbReference>
<name>A0ABV2FP15_9HYPH</name>
<dbReference type="SUPFAM" id="SSF89095">
    <property type="entry name" value="GatB/YqeY motif"/>
    <property type="match status" value="1"/>
</dbReference>
<proteinExistence type="predicted"/>
<evidence type="ECO:0000313" key="2">
    <source>
        <dbReference type="Proteomes" id="UP001549112"/>
    </source>
</evidence>
<keyword evidence="2" id="KW-1185">Reference proteome</keyword>
<dbReference type="Gene3D" id="1.10.1510.10">
    <property type="entry name" value="Uncharacterised protein YqeY/AIM41 PF09424, N-terminal domain"/>
    <property type="match status" value="1"/>
</dbReference>
<organism evidence="1 2">
    <name type="scientific">Bartonella japonica</name>
    <dbReference type="NCBI Taxonomy" id="357761"/>
    <lineage>
        <taxon>Bacteria</taxon>
        <taxon>Pseudomonadati</taxon>
        <taxon>Pseudomonadota</taxon>
        <taxon>Alphaproteobacteria</taxon>
        <taxon>Hyphomicrobiales</taxon>
        <taxon>Bartonellaceae</taxon>
        <taxon>Bartonella</taxon>
    </lineage>
</organism>
<dbReference type="PANTHER" id="PTHR28055">
    <property type="entry name" value="ALTERED INHERITANCE OF MITOCHONDRIA PROTEIN 41, MITOCHONDRIAL"/>
    <property type="match status" value="1"/>
</dbReference>